<feature type="transmembrane region" description="Helical" evidence="1">
    <location>
        <begin position="29"/>
        <end position="49"/>
    </location>
</feature>
<evidence type="ECO:0000313" key="2">
    <source>
        <dbReference type="EMBL" id="SDZ60071.1"/>
    </source>
</evidence>
<dbReference type="EMBL" id="FNPI01000020">
    <property type="protein sequence ID" value="SDZ60071.1"/>
    <property type="molecule type" value="Genomic_DNA"/>
</dbReference>
<accession>A0A1H3UDF6</accession>
<keyword evidence="3" id="KW-1185">Reference proteome</keyword>
<dbReference type="Proteomes" id="UP000198935">
    <property type="component" value="Unassembled WGS sequence"/>
</dbReference>
<sequence length="58" mass="6333">MDCHILSLYLFAIIAGAMTGFNIARGDILFAILTGVCTALFVIIPTVLVRIKKEHNNV</sequence>
<keyword evidence="1" id="KW-0812">Transmembrane</keyword>
<organism evidence="2 3">
    <name type="scientific">Evansella caseinilytica</name>
    <dbReference type="NCBI Taxonomy" id="1503961"/>
    <lineage>
        <taxon>Bacteria</taxon>
        <taxon>Bacillati</taxon>
        <taxon>Bacillota</taxon>
        <taxon>Bacilli</taxon>
        <taxon>Bacillales</taxon>
        <taxon>Bacillaceae</taxon>
        <taxon>Evansella</taxon>
    </lineage>
</organism>
<proteinExistence type="predicted"/>
<protein>
    <submittedName>
        <fullName evidence="2">Uncharacterized protein</fullName>
    </submittedName>
</protein>
<keyword evidence="1" id="KW-0472">Membrane</keyword>
<name>A0A1H3UDF6_9BACI</name>
<reference evidence="3" key="1">
    <citation type="submission" date="2016-10" db="EMBL/GenBank/DDBJ databases">
        <authorList>
            <person name="Varghese N."/>
            <person name="Submissions S."/>
        </authorList>
    </citation>
    <scope>NUCLEOTIDE SEQUENCE [LARGE SCALE GENOMIC DNA]</scope>
    <source>
        <strain evidence="3">SP</strain>
    </source>
</reference>
<gene>
    <name evidence="2" type="ORF">SAMN05421736_12038</name>
</gene>
<dbReference type="AlphaFoldDB" id="A0A1H3UDF6"/>
<evidence type="ECO:0000256" key="1">
    <source>
        <dbReference type="SAM" id="Phobius"/>
    </source>
</evidence>
<keyword evidence="1" id="KW-1133">Transmembrane helix</keyword>
<evidence type="ECO:0000313" key="3">
    <source>
        <dbReference type="Proteomes" id="UP000198935"/>
    </source>
</evidence>